<dbReference type="Pfam" id="PF11814">
    <property type="entry name" value="DUF3335"/>
    <property type="match status" value="1"/>
</dbReference>
<dbReference type="EMBL" id="CP120997">
    <property type="protein sequence ID" value="WLQ36042.1"/>
    <property type="molecule type" value="Genomic_DNA"/>
</dbReference>
<dbReference type="RefSeq" id="WP_306057070.1">
    <property type="nucleotide sequence ID" value="NZ_CP120997.1"/>
</dbReference>
<evidence type="ECO:0000313" key="2">
    <source>
        <dbReference type="Proteomes" id="UP001239522"/>
    </source>
</evidence>
<proteinExistence type="predicted"/>
<keyword evidence="2" id="KW-1185">Reference proteome</keyword>
<dbReference type="InterPro" id="IPR021770">
    <property type="entry name" value="DUF3335"/>
</dbReference>
<name>A0ABY9HPS3_9ACTN</name>
<protein>
    <submittedName>
        <fullName evidence="1">Peptidase C39 family protein</fullName>
    </submittedName>
</protein>
<organism evidence="1 2">
    <name type="scientific">Streptomyces castrisilvae</name>
    <dbReference type="NCBI Taxonomy" id="3033811"/>
    <lineage>
        <taxon>Bacteria</taxon>
        <taxon>Bacillati</taxon>
        <taxon>Actinomycetota</taxon>
        <taxon>Actinomycetes</taxon>
        <taxon>Kitasatosporales</taxon>
        <taxon>Streptomycetaceae</taxon>
        <taxon>Streptomyces</taxon>
    </lineage>
</organism>
<accession>A0ABY9HPS3</accession>
<evidence type="ECO:0000313" key="1">
    <source>
        <dbReference type="EMBL" id="WLQ36042.1"/>
    </source>
</evidence>
<dbReference type="Proteomes" id="UP001239522">
    <property type="component" value="Chromosome"/>
</dbReference>
<reference evidence="1 2" key="1">
    <citation type="submission" date="2023-03" db="EMBL/GenBank/DDBJ databases">
        <title>Isolation and description of six Streptomyces strains from soil environments, able to metabolize different microbial glucans.</title>
        <authorList>
            <person name="Widen T."/>
            <person name="Larsbrink J."/>
        </authorList>
    </citation>
    <scope>NUCLEOTIDE SEQUENCE [LARGE SCALE GENOMIC DNA]</scope>
    <source>
        <strain evidence="1 2">Mut1</strain>
    </source>
</reference>
<sequence length="364" mass="38750">MSSSQQERTVRPVKSVVVPYEPGSVPAHLGHPEVLERWGAVDRSAHTPQLVAVAGDAGEEWTAAALVTARPDTAYLKIVDAIGDVRAAVEAVTAHARGRGLVQLKWEGWTAAPEDAAAAGFTSLDPPLARSQGAEGPPAGYVRWLNDDVVTAPPYYGQSTHFTCGAVTALVAQAHAGVLPKEALDRRAELTLWRDANNFMACEPVGLGVAVRRARPPSRVTVHLDTDRPVMLDHLPPADQEWRALLQSASRTDAERTGVPVDPRHLSLTAIRDAIGRREHVLLLLSLAAMQGFDVPHWVLCHGAVPGALVIEDPWANASTGDTWVDAHLLPVPDPSLDTMSTMSPGGFRGAVTISHAQRPAGAA</sequence>
<gene>
    <name evidence="1" type="ORF">P8A18_22570</name>
</gene>